<evidence type="ECO:0000313" key="14">
    <source>
        <dbReference type="Proteomes" id="UP000823775"/>
    </source>
</evidence>
<name>A0ABS8UWJ7_DATST</name>
<feature type="domain" description="Malectin" evidence="12">
    <location>
        <begin position="131"/>
        <end position="267"/>
    </location>
</feature>
<comment type="subcellular location">
    <subcellularLocation>
        <location evidence="1">Membrane</location>
        <topology evidence="1">Single-pass type I membrane protein</topology>
    </subcellularLocation>
</comment>
<dbReference type="Gene3D" id="2.60.120.430">
    <property type="entry name" value="Galactose-binding lectin"/>
    <property type="match status" value="1"/>
</dbReference>
<comment type="caution">
    <text evidence="13">The sequence shown here is derived from an EMBL/GenBank/DDBJ whole genome shotgun (WGS) entry which is preliminary data.</text>
</comment>
<keyword evidence="8" id="KW-0675">Receptor</keyword>
<keyword evidence="14" id="KW-1185">Reference proteome</keyword>
<dbReference type="InterPro" id="IPR021720">
    <property type="entry name" value="Malectin_dom"/>
</dbReference>
<dbReference type="Gene3D" id="3.30.200.20">
    <property type="entry name" value="Phosphorylase Kinase, domain 1"/>
    <property type="match status" value="1"/>
</dbReference>
<keyword evidence="9" id="KW-0325">Glycoprotein</keyword>
<evidence type="ECO:0000256" key="3">
    <source>
        <dbReference type="ARBA" id="ARBA00022553"/>
    </source>
</evidence>
<evidence type="ECO:0000256" key="2">
    <source>
        <dbReference type="ARBA" id="ARBA00012513"/>
    </source>
</evidence>
<evidence type="ECO:0000256" key="8">
    <source>
        <dbReference type="ARBA" id="ARBA00023170"/>
    </source>
</evidence>
<keyword evidence="7" id="KW-0067">ATP-binding</keyword>
<comment type="catalytic activity">
    <reaction evidence="11">
        <text>L-seryl-[protein] + ATP = O-phospho-L-seryl-[protein] + ADP + H(+)</text>
        <dbReference type="Rhea" id="RHEA:17989"/>
        <dbReference type="Rhea" id="RHEA-COMP:9863"/>
        <dbReference type="Rhea" id="RHEA-COMP:11604"/>
        <dbReference type="ChEBI" id="CHEBI:15378"/>
        <dbReference type="ChEBI" id="CHEBI:29999"/>
        <dbReference type="ChEBI" id="CHEBI:30616"/>
        <dbReference type="ChEBI" id="CHEBI:83421"/>
        <dbReference type="ChEBI" id="CHEBI:456216"/>
        <dbReference type="EC" id="2.7.11.1"/>
    </reaction>
</comment>
<dbReference type="PANTHER" id="PTHR48006:SF62">
    <property type="entry name" value="LEUCINE-RICH REPEAT TRANSMEMBRANE PROTEIN KINASE"/>
    <property type="match status" value="1"/>
</dbReference>
<evidence type="ECO:0000256" key="1">
    <source>
        <dbReference type="ARBA" id="ARBA00004479"/>
    </source>
</evidence>
<evidence type="ECO:0000256" key="5">
    <source>
        <dbReference type="ARBA" id="ARBA00022729"/>
    </source>
</evidence>
<dbReference type="InterPro" id="IPR051824">
    <property type="entry name" value="LRR_Rcpt-Like_S/T_Kinase"/>
</dbReference>
<gene>
    <name evidence="13" type="ORF">HAX54_022518</name>
</gene>
<organism evidence="13 14">
    <name type="scientific">Datura stramonium</name>
    <name type="common">Jimsonweed</name>
    <name type="synonym">Common thornapple</name>
    <dbReference type="NCBI Taxonomy" id="4076"/>
    <lineage>
        <taxon>Eukaryota</taxon>
        <taxon>Viridiplantae</taxon>
        <taxon>Streptophyta</taxon>
        <taxon>Embryophyta</taxon>
        <taxon>Tracheophyta</taxon>
        <taxon>Spermatophyta</taxon>
        <taxon>Magnoliopsida</taxon>
        <taxon>eudicotyledons</taxon>
        <taxon>Gunneridae</taxon>
        <taxon>Pentapetalae</taxon>
        <taxon>asterids</taxon>
        <taxon>lamiids</taxon>
        <taxon>Solanales</taxon>
        <taxon>Solanaceae</taxon>
        <taxon>Solanoideae</taxon>
        <taxon>Datureae</taxon>
        <taxon>Datura</taxon>
    </lineage>
</organism>
<keyword evidence="4" id="KW-0808">Transferase</keyword>
<evidence type="ECO:0000256" key="9">
    <source>
        <dbReference type="ARBA" id="ARBA00023180"/>
    </source>
</evidence>
<evidence type="ECO:0000256" key="11">
    <source>
        <dbReference type="ARBA" id="ARBA00048679"/>
    </source>
</evidence>
<keyword evidence="3" id="KW-0597">Phosphoprotein</keyword>
<dbReference type="Proteomes" id="UP000823775">
    <property type="component" value="Unassembled WGS sequence"/>
</dbReference>
<sequence>MEKVNPGREVAAGVRNYSKSLCFVMKLGRELQRNISVFSSTSGKISSHILAKLLDLSYNGLSGSFPSWISEPNLQLTIRQQFCAFGVKLSSTKFPLQSRISNMDNETLGPATYFMTSTRRWAISDAGLHSDHQNKSFTSFTSSQFTNTLDLEIFETIQISSRSLRYYILGLENGNYTVTLQFAESEILNPPTWHSLGRRVFNVYVHGILELKYFDIRRAGGRSLTAVQRQFKAQVSENHLEIHLFWAGKGTCRVPIEGTYGPSISAIRATPVFLGVDTRPYSFRYSELQAAASDFYSSNKLGEGGFGPVYKENAGDRI</sequence>
<comment type="catalytic activity">
    <reaction evidence="10">
        <text>L-threonyl-[protein] + ATP = O-phospho-L-threonyl-[protein] + ADP + H(+)</text>
        <dbReference type="Rhea" id="RHEA:46608"/>
        <dbReference type="Rhea" id="RHEA-COMP:11060"/>
        <dbReference type="Rhea" id="RHEA-COMP:11605"/>
        <dbReference type="ChEBI" id="CHEBI:15378"/>
        <dbReference type="ChEBI" id="CHEBI:30013"/>
        <dbReference type="ChEBI" id="CHEBI:30616"/>
        <dbReference type="ChEBI" id="CHEBI:61977"/>
        <dbReference type="ChEBI" id="CHEBI:456216"/>
        <dbReference type="EC" id="2.7.11.1"/>
    </reaction>
</comment>
<evidence type="ECO:0000256" key="7">
    <source>
        <dbReference type="ARBA" id="ARBA00022840"/>
    </source>
</evidence>
<evidence type="ECO:0000256" key="10">
    <source>
        <dbReference type="ARBA" id="ARBA00047899"/>
    </source>
</evidence>
<keyword evidence="5" id="KW-0732">Signal</keyword>
<proteinExistence type="predicted"/>
<protein>
    <recommendedName>
        <fullName evidence="2">non-specific serine/threonine protein kinase</fullName>
        <ecNumber evidence="2">2.7.11.1</ecNumber>
    </recommendedName>
</protein>
<evidence type="ECO:0000259" key="12">
    <source>
        <dbReference type="Pfam" id="PF11721"/>
    </source>
</evidence>
<keyword evidence="6" id="KW-0547">Nucleotide-binding</keyword>
<dbReference type="Pfam" id="PF11721">
    <property type="entry name" value="Malectin"/>
    <property type="match status" value="1"/>
</dbReference>
<dbReference type="PANTHER" id="PTHR48006">
    <property type="entry name" value="LEUCINE-RICH REPEAT-CONTAINING PROTEIN DDB_G0281931-RELATED"/>
    <property type="match status" value="1"/>
</dbReference>
<evidence type="ECO:0000256" key="6">
    <source>
        <dbReference type="ARBA" id="ARBA00022741"/>
    </source>
</evidence>
<dbReference type="EC" id="2.7.11.1" evidence="2"/>
<evidence type="ECO:0000313" key="13">
    <source>
        <dbReference type="EMBL" id="MCD9638512.1"/>
    </source>
</evidence>
<reference evidence="13 14" key="1">
    <citation type="journal article" date="2021" name="BMC Genomics">
        <title>Datura genome reveals duplications of psychoactive alkaloid biosynthetic genes and high mutation rate following tissue culture.</title>
        <authorList>
            <person name="Rajewski A."/>
            <person name="Carter-House D."/>
            <person name="Stajich J."/>
            <person name="Litt A."/>
        </authorList>
    </citation>
    <scope>NUCLEOTIDE SEQUENCE [LARGE SCALE GENOMIC DNA]</scope>
    <source>
        <strain evidence="13">AR-01</strain>
    </source>
</reference>
<dbReference type="EMBL" id="JACEIK010002715">
    <property type="protein sequence ID" value="MCD9638512.1"/>
    <property type="molecule type" value="Genomic_DNA"/>
</dbReference>
<evidence type="ECO:0000256" key="4">
    <source>
        <dbReference type="ARBA" id="ARBA00022679"/>
    </source>
</evidence>
<accession>A0ABS8UWJ7</accession>